<dbReference type="Pfam" id="PF20057">
    <property type="entry name" value="DUF6456"/>
    <property type="match status" value="1"/>
</dbReference>
<dbReference type="AlphaFoldDB" id="A0A2T1AFD1"/>
<feature type="domain" description="DUF6456" evidence="1">
    <location>
        <begin position="207"/>
        <end position="338"/>
    </location>
</feature>
<comment type="caution">
    <text evidence="2">The sequence shown here is derived from an EMBL/GenBank/DDBJ whole genome shotgun (WGS) entry which is preliminary data.</text>
</comment>
<dbReference type="EMBL" id="PVUF01000007">
    <property type="protein sequence ID" value="PRZ47281.1"/>
    <property type="molecule type" value="Genomic_DNA"/>
</dbReference>
<evidence type="ECO:0000313" key="2">
    <source>
        <dbReference type="EMBL" id="PRZ47281.1"/>
    </source>
</evidence>
<dbReference type="OrthoDB" id="7476630at2"/>
<dbReference type="Proteomes" id="UP000237718">
    <property type="component" value="Unassembled WGS sequence"/>
</dbReference>
<accession>A0A2T1AFD1</accession>
<sequence>MHDMTSLNLPDWVSSEVFRYLEHTMAQVSIRELARAGECHPSTVMRQIRRLEHMREDPLIDGAIQGLSDTFYNAAAPRKGACQKEYFCQEDAARCLTLLAQKGAVLAVGRDMPKAIVLRDAGAEVHKTVVDRGIAEVLALQDWISCFASGRVHRYRLTKDGRSALAMLMARTESHRRMRQETTTQSGVSGIVATFPARGQAAARRARYGLQETPLQTLSRLSDRGGKPFLSPEMVRAGERLREDFELAQIGQHIAREHAAFGETFCDRKPQDFDGPAREAFKRASSALYALGPGLSDIALRCCCNLEGLEAAERDLGWCARSGKIVLRIALEQLHQHYISLPPQNQMIG</sequence>
<name>A0A2T1AFD1_TRISK</name>
<reference evidence="2 3" key="1">
    <citation type="submission" date="2018-03" db="EMBL/GenBank/DDBJ databases">
        <title>Genomic Encyclopedia of Archaeal and Bacterial Type Strains, Phase II (KMG-II): from individual species to whole genera.</title>
        <authorList>
            <person name="Goeker M."/>
        </authorList>
    </citation>
    <scope>NUCLEOTIDE SEQUENCE [LARGE SCALE GENOMIC DNA]</scope>
    <source>
        <strain evidence="2 3">DSM 25328</strain>
    </source>
</reference>
<evidence type="ECO:0000259" key="1">
    <source>
        <dbReference type="Pfam" id="PF20057"/>
    </source>
</evidence>
<proteinExistence type="predicted"/>
<evidence type="ECO:0000313" key="3">
    <source>
        <dbReference type="Proteomes" id="UP000237718"/>
    </source>
</evidence>
<organism evidence="2 3">
    <name type="scientific">Tritonibacter scottomollicae</name>
    <name type="common">Epibacterium scottomollicae</name>
    <dbReference type="NCBI Taxonomy" id="483013"/>
    <lineage>
        <taxon>Bacteria</taxon>
        <taxon>Pseudomonadati</taxon>
        <taxon>Pseudomonadota</taxon>
        <taxon>Alphaproteobacteria</taxon>
        <taxon>Rhodobacterales</taxon>
        <taxon>Paracoccaceae</taxon>
        <taxon>Tritonibacter</taxon>
    </lineage>
</organism>
<gene>
    <name evidence="2" type="ORF">CLV89_107128</name>
</gene>
<dbReference type="InterPro" id="IPR045599">
    <property type="entry name" value="DUF6456"/>
</dbReference>
<protein>
    <recommendedName>
        <fullName evidence="1">DUF6456 domain-containing protein</fullName>
    </recommendedName>
</protein>